<name>A0A917E8V6_9FLAO</name>
<organism evidence="1 2">
    <name type="scientific">Psychroflexus salis</name>
    <dbReference type="NCBI Taxonomy" id="1526574"/>
    <lineage>
        <taxon>Bacteria</taxon>
        <taxon>Pseudomonadati</taxon>
        <taxon>Bacteroidota</taxon>
        <taxon>Flavobacteriia</taxon>
        <taxon>Flavobacteriales</taxon>
        <taxon>Flavobacteriaceae</taxon>
        <taxon>Psychroflexus</taxon>
    </lineage>
</organism>
<dbReference type="Proteomes" id="UP000599688">
    <property type="component" value="Unassembled WGS sequence"/>
</dbReference>
<reference evidence="1 2" key="1">
    <citation type="journal article" date="2014" name="Int. J. Syst. Evol. Microbiol.">
        <title>Complete genome sequence of Corynebacterium casei LMG S-19264T (=DSM 44701T), isolated from a smear-ripened cheese.</title>
        <authorList>
            <consortium name="US DOE Joint Genome Institute (JGI-PGF)"/>
            <person name="Walter F."/>
            <person name="Albersmeier A."/>
            <person name="Kalinowski J."/>
            <person name="Ruckert C."/>
        </authorList>
    </citation>
    <scope>NUCLEOTIDE SEQUENCE [LARGE SCALE GENOMIC DNA]</scope>
    <source>
        <strain evidence="1 2">CGMCC 1.12925</strain>
    </source>
</reference>
<comment type="caution">
    <text evidence="1">The sequence shown here is derived from an EMBL/GenBank/DDBJ whole genome shotgun (WGS) entry which is preliminary data.</text>
</comment>
<keyword evidence="2" id="KW-1185">Reference proteome</keyword>
<protein>
    <submittedName>
        <fullName evidence="1">Uncharacterized protein</fullName>
    </submittedName>
</protein>
<proteinExistence type="predicted"/>
<dbReference type="AlphaFoldDB" id="A0A917E8V6"/>
<sequence length="74" mass="8424">MWNSASLVKKIQLQYLMFPEGMGYDKSNDKVRTPRVNLLFSVISMITKAMKEYKKGEPVDFDKFSALVTSADGK</sequence>
<dbReference type="EMBL" id="BMGL01000008">
    <property type="protein sequence ID" value="GGE15498.1"/>
    <property type="molecule type" value="Genomic_DNA"/>
</dbReference>
<gene>
    <name evidence="1" type="ORF">GCM10010831_16020</name>
</gene>
<accession>A0A917E8V6</accession>
<evidence type="ECO:0000313" key="1">
    <source>
        <dbReference type="EMBL" id="GGE15498.1"/>
    </source>
</evidence>
<evidence type="ECO:0000313" key="2">
    <source>
        <dbReference type="Proteomes" id="UP000599688"/>
    </source>
</evidence>